<evidence type="ECO:0000256" key="1">
    <source>
        <dbReference type="SAM" id="Phobius"/>
    </source>
</evidence>
<evidence type="ECO:0000313" key="3">
    <source>
        <dbReference type="Proteomes" id="UP000476281"/>
    </source>
</evidence>
<keyword evidence="1" id="KW-1133">Transmembrane helix</keyword>
<name>A0A6L3Y087_9ENTR</name>
<dbReference type="EMBL" id="WBSZ01000078">
    <property type="protein sequence ID" value="KAB2528642.1"/>
    <property type="molecule type" value="Genomic_DNA"/>
</dbReference>
<accession>A0A6L3Y087</accession>
<gene>
    <name evidence="2" type="ORF">F9C29_04865</name>
</gene>
<feature type="transmembrane region" description="Helical" evidence="1">
    <location>
        <begin position="91"/>
        <end position="109"/>
    </location>
</feature>
<keyword evidence="1" id="KW-0472">Membrane</keyword>
<feature type="transmembrane region" description="Helical" evidence="1">
    <location>
        <begin position="27"/>
        <end position="50"/>
    </location>
</feature>
<dbReference type="Proteomes" id="UP000476281">
    <property type="component" value="Unassembled WGS sequence"/>
</dbReference>
<keyword evidence="1" id="KW-0812">Transmembrane</keyword>
<reference evidence="2 3" key="1">
    <citation type="submission" date="2019-09" db="EMBL/GenBank/DDBJ databases">
        <title>Reversal of blaTEM antimicrobial resistance by CRISPR-Cas9 in clinical E. coli and other Enterobacteriaceae strains.</title>
        <authorList>
            <person name="Tagliaferri T."/>
            <person name="Guimaraes N."/>
            <person name="Pereira M."/>
            <person name="Felicori L."/>
            <person name="Horz H.-P."/>
            <person name="Santos S."/>
            <person name="Mendes T."/>
        </authorList>
    </citation>
    <scope>NUCLEOTIDE SEQUENCE [LARGE SCALE GENOMIC DNA]</scope>
    <source>
        <strain evidence="2 3">E2_blaTEM_MG</strain>
    </source>
</reference>
<evidence type="ECO:0000313" key="2">
    <source>
        <dbReference type="EMBL" id="KAB2528642.1"/>
    </source>
</evidence>
<feature type="transmembrane region" description="Helical" evidence="1">
    <location>
        <begin position="115"/>
        <end position="139"/>
    </location>
</feature>
<dbReference type="AlphaFoldDB" id="A0A6L3Y087"/>
<sequence>MTCVYLNFTNHHGKAFHSFYQASIRGYLFSGFISVGSLLLSLHTFVIVNLKDKLFSTDRYKEIYLTNKNLPTGSDIDECDLFKPLDTLSSFINISVWLSILSAVCQFTIGLIDFGLASVFCIWLAMLTICFLLNSLILIRVHIRNMLHQKN</sequence>
<proteinExistence type="predicted"/>
<comment type="caution">
    <text evidence="2">The sequence shown here is derived from an EMBL/GenBank/DDBJ whole genome shotgun (WGS) entry which is preliminary data.</text>
</comment>
<organism evidence="2 3">
    <name type="scientific">Enterobacter hormaechei</name>
    <dbReference type="NCBI Taxonomy" id="158836"/>
    <lineage>
        <taxon>Bacteria</taxon>
        <taxon>Pseudomonadati</taxon>
        <taxon>Pseudomonadota</taxon>
        <taxon>Gammaproteobacteria</taxon>
        <taxon>Enterobacterales</taxon>
        <taxon>Enterobacteriaceae</taxon>
        <taxon>Enterobacter</taxon>
        <taxon>Enterobacter cloacae complex</taxon>
    </lineage>
</organism>
<protein>
    <submittedName>
        <fullName evidence="2">Uncharacterized protein</fullName>
    </submittedName>
</protein>